<keyword evidence="5" id="KW-1185">Reference proteome</keyword>
<sequence>MFLSLPKGTFGAGHQRSFPTSKGGRVRMHACSAAGHHDESSTFSPLPTLKILYNDGVFVAVDKPRGMYVHPPEDKNRPVPKQENAMYLLKRQLGGEYYIYPLHRIDRATSGIVVYALSSEAASEFGTAMRARAVHKVYYAFVRGYTDTAGVVDDGVGGQEALTMYETVMRVKLPMQVGRNDFPLQRYSLVRVVPLTGRFHQIRRHFNYISHPIIGDGDHGDSLPFLEPPKTKMTRYMGSVCGPSKLTGPLTRDWRRGMSRNGEKESMWGCTSDESVFDMSSVQGYAQESEGMAIV</sequence>
<reference evidence="4" key="1">
    <citation type="submission" date="2017-08" db="EMBL/GenBank/DDBJ databases">
        <authorList>
            <person name="Polle J.E."/>
            <person name="Barry K."/>
            <person name="Cushman J."/>
            <person name="Schmutz J."/>
            <person name="Tran D."/>
            <person name="Hathwaick L.T."/>
            <person name="Yim W.C."/>
            <person name="Jenkins J."/>
            <person name="Mckie-Krisberg Z.M."/>
            <person name="Prochnik S."/>
            <person name="Lindquist E."/>
            <person name="Dockter R.B."/>
            <person name="Adam C."/>
            <person name="Molina H."/>
            <person name="Bunkerborg J."/>
            <person name="Jin E."/>
            <person name="Buchheim M."/>
            <person name="Magnuson J."/>
        </authorList>
    </citation>
    <scope>NUCLEOTIDE SEQUENCE</scope>
    <source>
        <strain evidence="4">CCAP 19/18</strain>
    </source>
</reference>
<dbReference type="EMBL" id="MU072672">
    <property type="protein sequence ID" value="KAF5825533.1"/>
    <property type="molecule type" value="Genomic_DNA"/>
</dbReference>
<accession>A0ABQ7FTM3</accession>
<dbReference type="InterPro" id="IPR020103">
    <property type="entry name" value="PsdUridine_synth_cat_dom_sf"/>
</dbReference>
<dbReference type="Pfam" id="PF00849">
    <property type="entry name" value="PseudoU_synth_2"/>
    <property type="match status" value="1"/>
</dbReference>
<evidence type="ECO:0000256" key="2">
    <source>
        <dbReference type="SAM" id="MobiDB-lite"/>
    </source>
</evidence>
<comment type="caution">
    <text evidence="4">The sequence shown here is derived from an EMBL/GenBank/DDBJ whole genome shotgun (WGS) entry which is preliminary data.</text>
</comment>
<gene>
    <name evidence="4" type="ORF">DUNSADRAFT_8945</name>
</gene>
<evidence type="ECO:0000259" key="3">
    <source>
        <dbReference type="Pfam" id="PF00849"/>
    </source>
</evidence>
<dbReference type="PANTHER" id="PTHR21600:SF56">
    <property type="entry name" value="TRNA PSEUDOURIDINE SYNTHASE C"/>
    <property type="match status" value="1"/>
</dbReference>
<dbReference type="InterPro" id="IPR050188">
    <property type="entry name" value="RluA_PseudoU_synthase"/>
</dbReference>
<evidence type="ECO:0000313" key="4">
    <source>
        <dbReference type="EMBL" id="KAF5825533.1"/>
    </source>
</evidence>
<feature type="region of interest" description="Disordered" evidence="2">
    <location>
        <begin position="1"/>
        <end position="24"/>
    </location>
</feature>
<proteinExistence type="predicted"/>
<feature type="domain" description="Pseudouridine synthase RsuA/RluA-like" evidence="3">
    <location>
        <begin position="58"/>
        <end position="207"/>
    </location>
</feature>
<evidence type="ECO:0000313" key="5">
    <source>
        <dbReference type="Proteomes" id="UP000815325"/>
    </source>
</evidence>
<keyword evidence="1" id="KW-0413">Isomerase</keyword>
<dbReference type="SUPFAM" id="SSF55120">
    <property type="entry name" value="Pseudouridine synthase"/>
    <property type="match status" value="1"/>
</dbReference>
<organism evidence="4 5">
    <name type="scientific">Dunaliella salina</name>
    <name type="common">Green alga</name>
    <name type="synonym">Protococcus salinus</name>
    <dbReference type="NCBI Taxonomy" id="3046"/>
    <lineage>
        <taxon>Eukaryota</taxon>
        <taxon>Viridiplantae</taxon>
        <taxon>Chlorophyta</taxon>
        <taxon>core chlorophytes</taxon>
        <taxon>Chlorophyceae</taxon>
        <taxon>CS clade</taxon>
        <taxon>Chlamydomonadales</taxon>
        <taxon>Dunaliellaceae</taxon>
        <taxon>Dunaliella</taxon>
    </lineage>
</organism>
<evidence type="ECO:0000256" key="1">
    <source>
        <dbReference type="ARBA" id="ARBA00023235"/>
    </source>
</evidence>
<dbReference type="Proteomes" id="UP000815325">
    <property type="component" value="Unassembled WGS sequence"/>
</dbReference>
<name>A0ABQ7FTM3_DUNSA</name>
<dbReference type="InterPro" id="IPR006145">
    <property type="entry name" value="PsdUridine_synth_RsuA/RluA"/>
</dbReference>
<dbReference type="PANTHER" id="PTHR21600">
    <property type="entry name" value="MITOCHONDRIAL RNA PSEUDOURIDINE SYNTHASE"/>
    <property type="match status" value="1"/>
</dbReference>
<protein>
    <submittedName>
        <fullName evidence="4">Pseudouridine synthase</fullName>
    </submittedName>
</protein>
<dbReference type="Gene3D" id="3.30.2350.10">
    <property type="entry name" value="Pseudouridine synthase"/>
    <property type="match status" value="1"/>
</dbReference>